<sequence>MTVWRLVLRLAWRDWRGGTGLLRGMGVVLCCLALGVAAIGAIGGLRDAIQDGVSEQRRAILGGDLAIETTSALPPELAAFLRRQGDRVSDTVRMRTMLYGPGKSRMLVQLSAVDAAYPLVGEATVQGGEALQRALASGSGMPVIAADPVVMERLAAHPGDLVRLGRAQFRLAASLDKVPDAAGLGALAPGVFIRRDALDRTGLAVPGALLTGAVRAVLPAARGPETDAIRLARARAQAASIDRAFPGTGWRIRDIEDAAPAITRAVDQVAAFMSLIALAALLLGGMGVAAGVQRWLDGRVRTVAILRTLGGTPRFAAAVVGTQVAALCLLGIVAGAVSGLIVPPVAVALGRDLLPVAPRAGVRVTPVLLASLFGIVVALLFALLPMARAISVPPSVLFRGPAGIAPPDRRRRLRVTALSAALVACLVLLAVLASPDRRLAIGFCLVAAVVLLLFRLAGAGLVRLVRVLPRPRAGRGVLRVGIRLGLASLGRAAGPATRLLLGFGAGLTVLATIALAEGDLRASLLDQLPSHAPSFYFIDIQPNEMDRFRALVASQPGAGAVHALPSLRTRVVAVNGVPADQVRAEPGTGWALQGDHGLTIAARPPAGTALAEGRWWSADYDGPPLISLDARLASGWHLGVGGTLRLNVLGRDIDFRVANLRDVAWRSLQLNFAFVASPGLLSAAPHTMVATVETSAAPAVDARILGAVTDALPGVTGIRVADILQQIGGIVGKLALALAAVGLVALLSGALVLAASLAATQEQRTREAAILRALGATAAQLRAAWLVEFAVLGLVAGLCAGAIGAVLSLLLMRAVLHAPFVFLPGLLSLVAFCAILLMLSAGFLATRRSLSASPAVLLRDT</sequence>
<dbReference type="Pfam" id="PF02687">
    <property type="entry name" value="FtsX"/>
    <property type="match status" value="2"/>
</dbReference>
<reference evidence="9 10" key="1">
    <citation type="submission" date="2022-06" db="EMBL/GenBank/DDBJ databases">
        <title>Endosaccharibacter gen. nov., sp. nov., endophytic bacteria isolated from sugarcane.</title>
        <authorList>
            <person name="Pitiwittayakul N."/>
            <person name="Yukphan P."/>
            <person name="Charoenyingcharoen P."/>
            <person name="Tanasupawat S."/>
        </authorList>
    </citation>
    <scope>NUCLEOTIDE SEQUENCE [LARGE SCALE GENOMIC DNA]</scope>
    <source>
        <strain evidence="9 10">KSS8</strain>
    </source>
</reference>
<comment type="caution">
    <text evidence="9">The sequence shown here is derived from an EMBL/GenBank/DDBJ whole genome shotgun (WGS) entry which is preliminary data.</text>
</comment>
<feature type="transmembrane region" description="Helical" evidence="6">
    <location>
        <begin position="499"/>
        <end position="516"/>
    </location>
</feature>
<evidence type="ECO:0000256" key="3">
    <source>
        <dbReference type="ARBA" id="ARBA00022692"/>
    </source>
</evidence>
<dbReference type="Pfam" id="PF12704">
    <property type="entry name" value="MacB_PCD"/>
    <property type="match status" value="1"/>
</dbReference>
<dbReference type="Proteomes" id="UP001524587">
    <property type="component" value="Unassembled WGS sequence"/>
</dbReference>
<evidence type="ECO:0000313" key="9">
    <source>
        <dbReference type="EMBL" id="MCQ8278001.1"/>
    </source>
</evidence>
<keyword evidence="2" id="KW-1003">Cell membrane</keyword>
<evidence type="ECO:0000256" key="4">
    <source>
        <dbReference type="ARBA" id="ARBA00022989"/>
    </source>
</evidence>
<feature type="transmembrane region" description="Helical" evidence="6">
    <location>
        <begin position="820"/>
        <end position="845"/>
    </location>
</feature>
<accession>A0ABT1W542</accession>
<feature type="transmembrane region" description="Helical" evidence="6">
    <location>
        <begin position="315"/>
        <end position="342"/>
    </location>
</feature>
<dbReference type="PANTHER" id="PTHR30287">
    <property type="entry name" value="MEMBRANE COMPONENT OF PREDICTED ABC SUPERFAMILY METABOLITE UPTAKE TRANSPORTER"/>
    <property type="match status" value="1"/>
</dbReference>
<proteinExistence type="predicted"/>
<feature type="transmembrane region" description="Helical" evidence="6">
    <location>
        <begin position="734"/>
        <end position="759"/>
    </location>
</feature>
<dbReference type="InterPro" id="IPR038766">
    <property type="entry name" value="Membrane_comp_ABC_pdt"/>
</dbReference>
<evidence type="ECO:0000256" key="6">
    <source>
        <dbReference type="SAM" id="Phobius"/>
    </source>
</evidence>
<dbReference type="InterPro" id="IPR003838">
    <property type="entry name" value="ABC3_permease_C"/>
</dbReference>
<keyword evidence="3 6" id="KW-0812">Transmembrane</keyword>
<feature type="transmembrane region" description="Helical" evidence="6">
    <location>
        <begin position="362"/>
        <end position="384"/>
    </location>
</feature>
<dbReference type="EMBL" id="JAMSKV010000004">
    <property type="protein sequence ID" value="MCQ8278001.1"/>
    <property type="molecule type" value="Genomic_DNA"/>
</dbReference>
<feature type="transmembrane region" description="Helical" evidence="6">
    <location>
        <begin position="439"/>
        <end position="464"/>
    </location>
</feature>
<feature type="domain" description="MacB-like periplasmic core" evidence="8">
    <location>
        <begin position="30"/>
        <end position="194"/>
    </location>
</feature>
<dbReference type="RefSeq" id="WP_422863466.1">
    <property type="nucleotide sequence ID" value="NZ_JAMSKV010000004.1"/>
</dbReference>
<feature type="transmembrane region" description="Helical" evidence="6">
    <location>
        <begin position="789"/>
        <end position="811"/>
    </location>
</feature>
<keyword evidence="5 6" id="KW-0472">Membrane</keyword>
<feature type="transmembrane region" description="Helical" evidence="6">
    <location>
        <begin position="21"/>
        <end position="45"/>
    </location>
</feature>
<dbReference type="PANTHER" id="PTHR30287:SF1">
    <property type="entry name" value="INNER MEMBRANE PROTEIN"/>
    <property type="match status" value="1"/>
</dbReference>
<keyword evidence="4 6" id="KW-1133">Transmembrane helix</keyword>
<evidence type="ECO:0000259" key="8">
    <source>
        <dbReference type="Pfam" id="PF12704"/>
    </source>
</evidence>
<feature type="transmembrane region" description="Helical" evidence="6">
    <location>
        <begin position="269"/>
        <end position="292"/>
    </location>
</feature>
<evidence type="ECO:0000256" key="1">
    <source>
        <dbReference type="ARBA" id="ARBA00004651"/>
    </source>
</evidence>
<dbReference type="InterPro" id="IPR025857">
    <property type="entry name" value="MacB_PCD"/>
</dbReference>
<evidence type="ECO:0000256" key="2">
    <source>
        <dbReference type="ARBA" id="ARBA00022475"/>
    </source>
</evidence>
<protein>
    <submittedName>
        <fullName evidence="9">ABC transporter permease</fullName>
    </submittedName>
</protein>
<comment type="subcellular location">
    <subcellularLocation>
        <location evidence="1">Cell membrane</location>
        <topology evidence="1">Multi-pass membrane protein</topology>
    </subcellularLocation>
</comment>
<evidence type="ECO:0000313" key="10">
    <source>
        <dbReference type="Proteomes" id="UP001524587"/>
    </source>
</evidence>
<feature type="domain" description="ABC3 transporter permease C-terminal" evidence="7">
    <location>
        <begin position="741"/>
        <end position="854"/>
    </location>
</feature>
<keyword evidence="10" id="KW-1185">Reference proteome</keyword>
<gene>
    <name evidence="9" type="ORF">NFI95_06020</name>
</gene>
<feature type="domain" description="ABC3 transporter permease C-terminal" evidence="7">
    <location>
        <begin position="275"/>
        <end position="394"/>
    </location>
</feature>
<organism evidence="9 10">
    <name type="scientific">Endosaccharibacter trunci</name>
    <dbReference type="NCBI Taxonomy" id="2812733"/>
    <lineage>
        <taxon>Bacteria</taxon>
        <taxon>Pseudomonadati</taxon>
        <taxon>Pseudomonadota</taxon>
        <taxon>Alphaproteobacteria</taxon>
        <taxon>Acetobacterales</taxon>
        <taxon>Acetobacteraceae</taxon>
        <taxon>Endosaccharibacter</taxon>
    </lineage>
</organism>
<evidence type="ECO:0000259" key="7">
    <source>
        <dbReference type="Pfam" id="PF02687"/>
    </source>
</evidence>
<evidence type="ECO:0000256" key="5">
    <source>
        <dbReference type="ARBA" id="ARBA00023136"/>
    </source>
</evidence>
<name>A0ABT1W542_9PROT</name>
<feature type="transmembrane region" description="Helical" evidence="6">
    <location>
        <begin position="415"/>
        <end position="433"/>
    </location>
</feature>